<comment type="caution">
    <text evidence="4">The sequence shown here is derived from an EMBL/GenBank/DDBJ whole genome shotgun (WGS) entry which is preliminary data.</text>
</comment>
<dbReference type="Gene3D" id="1.20.120.450">
    <property type="entry name" value="dinb family like domain"/>
    <property type="match status" value="1"/>
</dbReference>
<gene>
    <name evidence="4" type="ORF">RM51_15830</name>
</gene>
<dbReference type="AlphaFoldDB" id="A0A0B4DBZ9"/>
<keyword evidence="2 3" id="KW-0479">Metal-binding</keyword>
<evidence type="ECO:0000256" key="2">
    <source>
        <dbReference type="ARBA" id="ARBA00022723"/>
    </source>
</evidence>
<dbReference type="Pfam" id="PF05163">
    <property type="entry name" value="DinB"/>
    <property type="match status" value="1"/>
</dbReference>
<dbReference type="InterPro" id="IPR034660">
    <property type="entry name" value="DinB/YfiT-like"/>
</dbReference>
<evidence type="ECO:0000256" key="1">
    <source>
        <dbReference type="ARBA" id="ARBA00008635"/>
    </source>
</evidence>
<protein>
    <submittedName>
        <fullName evidence="4">Damage-inducible protein DinB</fullName>
    </submittedName>
</protein>
<reference evidence="4 5" key="1">
    <citation type="submission" date="2014-12" db="EMBL/GenBank/DDBJ databases">
        <title>Genome sequencing of Chryseobacterium taiwanense TPW19.</title>
        <authorList>
            <person name="Tan P.W."/>
            <person name="Chan K.-G."/>
        </authorList>
    </citation>
    <scope>NUCLEOTIDE SEQUENCE [LARGE SCALE GENOMIC DNA]</scope>
    <source>
        <strain evidence="4 5">TPW19</strain>
    </source>
</reference>
<keyword evidence="5" id="KW-1185">Reference proteome</keyword>
<dbReference type="OrthoDB" id="119432at2"/>
<dbReference type="SUPFAM" id="SSF109854">
    <property type="entry name" value="DinB/YfiT-like putative metalloenzymes"/>
    <property type="match status" value="1"/>
</dbReference>
<comment type="similarity">
    <text evidence="1">Belongs to the DinB family.</text>
</comment>
<name>A0A0B4DBZ9_9FLAO</name>
<organism evidence="4 5">
    <name type="scientific">Chryseobacterium taiwanense</name>
    <dbReference type="NCBI Taxonomy" id="363331"/>
    <lineage>
        <taxon>Bacteria</taxon>
        <taxon>Pseudomonadati</taxon>
        <taxon>Bacteroidota</taxon>
        <taxon>Flavobacteriia</taxon>
        <taxon>Flavobacteriales</taxon>
        <taxon>Weeksellaceae</taxon>
        <taxon>Chryseobacterium group</taxon>
        <taxon>Chryseobacterium</taxon>
    </lineage>
</organism>
<evidence type="ECO:0000313" key="5">
    <source>
        <dbReference type="Proteomes" id="UP000031167"/>
    </source>
</evidence>
<dbReference type="EMBL" id="JWTA01000015">
    <property type="protein sequence ID" value="KIC61840.1"/>
    <property type="molecule type" value="Genomic_DNA"/>
</dbReference>
<proteinExistence type="inferred from homology"/>
<feature type="binding site" evidence="3">
    <location>
        <position position="47"/>
    </location>
    <ligand>
        <name>a divalent metal cation</name>
        <dbReference type="ChEBI" id="CHEBI:60240"/>
    </ligand>
</feature>
<evidence type="ECO:0000313" key="4">
    <source>
        <dbReference type="EMBL" id="KIC61840.1"/>
    </source>
</evidence>
<dbReference type="STRING" id="363331.RM51_15830"/>
<accession>A0A0B4DBZ9</accession>
<dbReference type="InterPro" id="IPR007837">
    <property type="entry name" value="DinB"/>
</dbReference>
<dbReference type="GO" id="GO:0046872">
    <property type="term" value="F:metal ion binding"/>
    <property type="evidence" value="ECO:0007669"/>
    <property type="project" value="UniProtKB-KW"/>
</dbReference>
<dbReference type="Proteomes" id="UP000031167">
    <property type="component" value="Unassembled WGS sequence"/>
</dbReference>
<dbReference type="RefSeq" id="WP_039371724.1">
    <property type="nucleotide sequence ID" value="NZ_JWTA01000015.1"/>
</dbReference>
<evidence type="ECO:0000256" key="3">
    <source>
        <dbReference type="PIRSR" id="PIRSR607837-1"/>
    </source>
</evidence>
<sequence length="165" mass="19244">MDTLSQLKNELQEEYQTTRKFFEIYPETKNDFAPHEKSMKMMPLATHIAEVFEWPNTMLKTSDLDFANNDYQPKKFTTKEDLLKALDENYKQGVEALENAKEEDLNQTWALKHNGHELAKWSKYGSIRHSLNQITHHRAQLGVYYRLNDIALPGSYGPSADDQSF</sequence>
<feature type="binding site" evidence="3">
    <location>
        <position position="137"/>
    </location>
    <ligand>
        <name>a divalent metal cation</name>
        <dbReference type="ChEBI" id="CHEBI:60240"/>
    </ligand>
</feature>